<evidence type="ECO:0000259" key="2">
    <source>
        <dbReference type="PROSITE" id="PS50966"/>
    </source>
</evidence>
<dbReference type="InterPro" id="IPR007527">
    <property type="entry name" value="Znf_SWIM"/>
</dbReference>
<dbReference type="PANTHER" id="PTHR28498:SF1">
    <property type="entry name" value="ZINC FINGER SWIM DOMAIN-CONTAINING PROTEIN 7"/>
    <property type="match status" value="1"/>
</dbReference>
<protein>
    <submittedName>
        <fullName evidence="3">Zinc finger SWIM domain-containing protein 7</fullName>
    </submittedName>
</protein>
<dbReference type="PROSITE" id="PS50966">
    <property type="entry name" value="ZF_SWIM"/>
    <property type="match status" value="1"/>
</dbReference>
<accession>T2MCM5</accession>
<dbReference type="GO" id="GO:0000724">
    <property type="term" value="P:double-strand break repair via homologous recombination"/>
    <property type="evidence" value="ECO:0007669"/>
    <property type="project" value="TreeGrafter"/>
</dbReference>
<keyword evidence="1" id="KW-0863">Zinc-finger</keyword>
<dbReference type="GO" id="GO:0097196">
    <property type="term" value="C:Shu complex"/>
    <property type="evidence" value="ECO:0007669"/>
    <property type="project" value="TreeGrafter"/>
</dbReference>
<dbReference type="AlphaFoldDB" id="T2MCM5"/>
<keyword evidence="1" id="KW-0862">Zinc</keyword>
<keyword evidence="1" id="KW-0479">Metal-binding</keyword>
<name>T2MCM5_HYDVU</name>
<sequence>MKLSKKRSEVEILQKSSDIKSESLEILEVVISKTNSFIPTNSKWRTKKCSLLKISLSNKTPFKKGFAVRKKKLQMGKPISVDKIEVLKYISDSKMETDQIWGTDVKIYALATALDTSIAVYYKPSMEELLIISKEILMQLKSYEDEKNNSSDKVISDEFLSVLNCVFPTLLEGALDLIDSSSVTRIECPKGRSIYKVNGSMGTVYTVMGSSLYCTCPTFYYSCVKKRSHTICKHLLAVYLAHATATLKHTTLSNKDYALTLLDN</sequence>
<dbReference type="PANTHER" id="PTHR28498">
    <property type="entry name" value="ZINC FINGER SWIM DOMAIN-CONTAINING PROTEIN 7"/>
    <property type="match status" value="1"/>
</dbReference>
<feature type="domain" description="SWIM-type" evidence="2">
    <location>
        <begin position="205"/>
        <end position="243"/>
    </location>
</feature>
<reference evidence="3" key="1">
    <citation type="journal article" date="2013" name="Genome Biol. Evol.">
        <title>Punctuated emergences of genetic and phenotypic innovations in eumetazoan, bilaterian, euteleostome, and hominidae ancestors.</title>
        <authorList>
            <person name="Wenger Y."/>
            <person name="Galliot B."/>
        </authorList>
    </citation>
    <scope>NUCLEOTIDE SEQUENCE</scope>
    <source>
        <tissue evidence="3">Whole animals</tissue>
    </source>
</reference>
<organism evidence="3">
    <name type="scientific">Hydra vulgaris</name>
    <name type="common">Hydra</name>
    <name type="synonym">Hydra attenuata</name>
    <dbReference type="NCBI Taxonomy" id="6087"/>
    <lineage>
        <taxon>Eukaryota</taxon>
        <taxon>Metazoa</taxon>
        <taxon>Cnidaria</taxon>
        <taxon>Hydrozoa</taxon>
        <taxon>Hydroidolina</taxon>
        <taxon>Anthoathecata</taxon>
        <taxon>Aplanulata</taxon>
        <taxon>Hydridae</taxon>
        <taxon>Hydra</taxon>
    </lineage>
</organism>
<proteinExistence type="evidence at transcript level"/>
<dbReference type="GO" id="GO:0008270">
    <property type="term" value="F:zinc ion binding"/>
    <property type="evidence" value="ECO:0007669"/>
    <property type="project" value="UniProtKB-KW"/>
</dbReference>
<dbReference type="EMBL" id="HAAD01003614">
    <property type="protein sequence ID" value="CDG69846.1"/>
    <property type="molecule type" value="mRNA"/>
</dbReference>
<feature type="non-terminal residue" evidence="3">
    <location>
        <position position="1"/>
    </location>
</feature>
<dbReference type="OrthoDB" id="337581at2759"/>
<evidence type="ECO:0000256" key="1">
    <source>
        <dbReference type="PROSITE-ProRule" id="PRU00325"/>
    </source>
</evidence>
<gene>
    <name evidence="3" type="primary">ZSWIM7</name>
</gene>
<evidence type="ECO:0000313" key="3">
    <source>
        <dbReference type="EMBL" id="CDG69846.1"/>
    </source>
</evidence>